<sequence>MDSASIAPIFQHEGAGNFFRDARMLRNALRERLAAAYGLQEFALFLVPSVTHGLLVLVQLLAARGRHVALARGRHYAPVEQLFGALGNGGGRPVDALLTTHVCPYTGAVQRLSREASPIELVDASHSFATNLHRELVSSARVFVAPFHKHAALAVGLALVAVRQDVAASQPYDLLALLETSTASQAPLIQALRNLDESGSLRFNKAAIGAVHAPQVGAALARVSDAGHALPFACFRHDLFRRLDKAALREVGATYFPESDTLRIATWSRGAKADAPVDLAPQVQAALQHLFQHS</sequence>
<proteinExistence type="predicted"/>
<evidence type="ECO:0000313" key="1">
    <source>
        <dbReference type="EMBL" id="MBA5607402.1"/>
    </source>
</evidence>
<protein>
    <recommendedName>
        <fullName evidence="3">DegT/DnrJ/EryC1/StrS aminotransferase family protein</fullName>
    </recommendedName>
</protein>
<dbReference type="AlphaFoldDB" id="A0A7W2EK47"/>
<dbReference type="RefSeq" id="WP_182219618.1">
    <property type="nucleotide sequence ID" value="NZ_JACEZS010000017.1"/>
</dbReference>
<reference evidence="1 2" key="1">
    <citation type="submission" date="2020-07" db="EMBL/GenBank/DDBJ databases">
        <title>Novel species isolated from subtropical streams in China.</title>
        <authorList>
            <person name="Lu H."/>
        </authorList>
    </citation>
    <scope>NUCLEOTIDE SEQUENCE [LARGE SCALE GENOMIC DNA]</scope>
    <source>
        <strain evidence="1 2">FT3S</strain>
    </source>
</reference>
<comment type="caution">
    <text evidence="1">The sequence shown here is derived from an EMBL/GenBank/DDBJ whole genome shotgun (WGS) entry which is preliminary data.</text>
</comment>
<gene>
    <name evidence="1" type="ORF">H3H36_18760</name>
</gene>
<keyword evidence="2" id="KW-1185">Reference proteome</keyword>
<dbReference type="SUPFAM" id="SSF53383">
    <property type="entry name" value="PLP-dependent transferases"/>
    <property type="match status" value="1"/>
</dbReference>
<dbReference type="InterPro" id="IPR015424">
    <property type="entry name" value="PyrdxlP-dep_Trfase"/>
</dbReference>
<dbReference type="EMBL" id="JACEZS010000017">
    <property type="protein sequence ID" value="MBA5607402.1"/>
    <property type="molecule type" value="Genomic_DNA"/>
</dbReference>
<dbReference type="InterPro" id="IPR046066">
    <property type="entry name" value="DUF6024"/>
</dbReference>
<evidence type="ECO:0000313" key="2">
    <source>
        <dbReference type="Proteomes" id="UP000566711"/>
    </source>
</evidence>
<organism evidence="1 2">
    <name type="scientific">Rugamonas fusca</name>
    <dbReference type="NCBI Taxonomy" id="2758568"/>
    <lineage>
        <taxon>Bacteria</taxon>
        <taxon>Pseudomonadati</taxon>
        <taxon>Pseudomonadota</taxon>
        <taxon>Betaproteobacteria</taxon>
        <taxon>Burkholderiales</taxon>
        <taxon>Oxalobacteraceae</taxon>
        <taxon>Telluria group</taxon>
        <taxon>Rugamonas</taxon>
    </lineage>
</organism>
<accession>A0A7W2EK47</accession>
<dbReference type="Pfam" id="PF19488">
    <property type="entry name" value="DUF6024"/>
    <property type="match status" value="1"/>
</dbReference>
<name>A0A7W2EK47_9BURK</name>
<dbReference type="Proteomes" id="UP000566711">
    <property type="component" value="Unassembled WGS sequence"/>
</dbReference>
<evidence type="ECO:0008006" key="3">
    <source>
        <dbReference type="Google" id="ProtNLM"/>
    </source>
</evidence>